<keyword evidence="4" id="KW-1185">Reference proteome</keyword>
<evidence type="ECO:0000313" key="3">
    <source>
        <dbReference type="EMBL" id="MFC0207895.1"/>
    </source>
</evidence>
<proteinExistence type="predicted"/>
<organism evidence="3 4">
    <name type="scientific">Chelativorans intermedius</name>
    <dbReference type="NCBI Taxonomy" id="515947"/>
    <lineage>
        <taxon>Bacteria</taxon>
        <taxon>Pseudomonadati</taxon>
        <taxon>Pseudomonadota</taxon>
        <taxon>Alphaproteobacteria</taxon>
        <taxon>Hyphomicrobiales</taxon>
        <taxon>Phyllobacteriaceae</taxon>
        <taxon>Chelativorans</taxon>
    </lineage>
</organism>
<protein>
    <submittedName>
        <fullName evidence="3">Uncharacterized protein</fullName>
    </submittedName>
</protein>
<dbReference type="Proteomes" id="UP001589755">
    <property type="component" value="Unassembled WGS sequence"/>
</dbReference>
<sequence length="238" mass="24982">MKESPAPEKLRSIRDRIMARQTEAAPADPAPRPEDAGGRRRPWKLGALAALAIVVLAGGVGSALYLGVDPASLAARWGRAETPAQKAEEGEAQTPFHTVARQAGISTCRNVFADLGLALTAGARYAMNTEWLNPEPDAHSVQSLVGLSYEGGQSRTQAAGIIFAAPNERACEGNMVRIVPFERSCEQVAASLPAGSTLRETLSDVPLYELGGKAGQALLVSAGGRCIVVSVARLKKAE</sequence>
<gene>
    <name evidence="3" type="ORF">ACFFJ2_05715</name>
</gene>
<feature type="transmembrane region" description="Helical" evidence="2">
    <location>
        <begin position="45"/>
        <end position="66"/>
    </location>
</feature>
<keyword evidence="2" id="KW-1133">Transmembrane helix</keyword>
<accession>A0ABV6D5H0</accession>
<evidence type="ECO:0000256" key="1">
    <source>
        <dbReference type="SAM" id="MobiDB-lite"/>
    </source>
</evidence>
<comment type="caution">
    <text evidence="3">The sequence shown here is derived from an EMBL/GenBank/DDBJ whole genome shotgun (WGS) entry which is preliminary data.</text>
</comment>
<keyword evidence="2" id="KW-0812">Transmembrane</keyword>
<evidence type="ECO:0000313" key="4">
    <source>
        <dbReference type="Proteomes" id="UP001589755"/>
    </source>
</evidence>
<feature type="region of interest" description="Disordered" evidence="1">
    <location>
        <begin position="1"/>
        <end position="40"/>
    </location>
</feature>
<keyword evidence="2" id="KW-0472">Membrane</keyword>
<feature type="compositionally biased region" description="Basic and acidic residues" evidence="1">
    <location>
        <begin position="1"/>
        <end position="18"/>
    </location>
</feature>
<dbReference type="EMBL" id="JBHLXD010000007">
    <property type="protein sequence ID" value="MFC0207895.1"/>
    <property type="molecule type" value="Genomic_DNA"/>
</dbReference>
<evidence type="ECO:0000256" key="2">
    <source>
        <dbReference type="SAM" id="Phobius"/>
    </source>
</evidence>
<reference evidence="3 4" key="1">
    <citation type="submission" date="2024-09" db="EMBL/GenBank/DDBJ databases">
        <authorList>
            <person name="Sun Q."/>
            <person name="Mori K."/>
        </authorList>
    </citation>
    <scope>NUCLEOTIDE SEQUENCE [LARGE SCALE GENOMIC DNA]</scope>
    <source>
        <strain evidence="3 4">CCM 8543</strain>
    </source>
</reference>
<name>A0ABV6D5H0_9HYPH</name>